<evidence type="ECO:0000313" key="7">
    <source>
        <dbReference type="Proteomes" id="UP001190700"/>
    </source>
</evidence>
<evidence type="ECO:0000313" key="6">
    <source>
        <dbReference type="EMBL" id="KAK3236713.1"/>
    </source>
</evidence>
<dbReference type="InterPro" id="IPR001870">
    <property type="entry name" value="B30.2/SPRY"/>
</dbReference>
<feature type="region of interest" description="Disordered" evidence="3">
    <location>
        <begin position="1209"/>
        <end position="1326"/>
    </location>
</feature>
<dbReference type="GO" id="GO:0004842">
    <property type="term" value="F:ubiquitin-protein transferase activity"/>
    <property type="evidence" value="ECO:0007669"/>
    <property type="project" value="InterPro"/>
</dbReference>
<feature type="region of interest" description="Disordered" evidence="3">
    <location>
        <begin position="84"/>
        <end position="107"/>
    </location>
</feature>
<feature type="domain" description="HECT" evidence="5">
    <location>
        <begin position="1583"/>
        <end position="1816"/>
    </location>
</feature>
<reference evidence="6 7" key="1">
    <citation type="journal article" date="2015" name="Genome Biol. Evol.">
        <title>Comparative Genomics of a Bacterivorous Green Alga Reveals Evolutionary Causalities and Consequences of Phago-Mixotrophic Mode of Nutrition.</title>
        <authorList>
            <person name="Burns J.A."/>
            <person name="Paasch A."/>
            <person name="Narechania A."/>
            <person name="Kim E."/>
        </authorList>
    </citation>
    <scope>NUCLEOTIDE SEQUENCE [LARGE SCALE GENOMIC DNA]</scope>
    <source>
        <strain evidence="6 7">PLY_AMNH</strain>
    </source>
</reference>
<evidence type="ECO:0008006" key="8">
    <source>
        <dbReference type="Google" id="ProtNLM"/>
    </source>
</evidence>
<protein>
    <recommendedName>
        <fullName evidence="8">HECT domain-containing protein</fullName>
    </recommendedName>
</protein>
<dbReference type="InterPro" id="IPR042469">
    <property type="entry name" value="HECTD3"/>
</dbReference>
<feature type="region of interest" description="Disordered" evidence="3">
    <location>
        <begin position="1507"/>
        <end position="1551"/>
    </location>
</feature>
<feature type="compositionally biased region" description="Basic and acidic residues" evidence="3">
    <location>
        <begin position="383"/>
        <end position="400"/>
    </location>
</feature>
<evidence type="ECO:0000256" key="3">
    <source>
        <dbReference type="SAM" id="MobiDB-lite"/>
    </source>
</evidence>
<dbReference type="InterPro" id="IPR013320">
    <property type="entry name" value="ConA-like_dom_sf"/>
</dbReference>
<feature type="region of interest" description="Disordered" evidence="3">
    <location>
        <begin position="379"/>
        <end position="414"/>
    </location>
</feature>
<dbReference type="Gene3D" id="2.60.120.920">
    <property type="match status" value="1"/>
</dbReference>
<dbReference type="InterPro" id="IPR043136">
    <property type="entry name" value="B30.2/SPRY_sf"/>
</dbReference>
<name>A0AAE0BHG2_9CHLO</name>
<dbReference type="EMBL" id="LGRX02034888">
    <property type="protein sequence ID" value="KAK3236713.1"/>
    <property type="molecule type" value="Genomic_DNA"/>
</dbReference>
<dbReference type="SMART" id="SM00119">
    <property type="entry name" value="HECTc"/>
    <property type="match status" value="1"/>
</dbReference>
<dbReference type="InterPro" id="IPR000569">
    <property type="entry name" value="HECT_dom"/>
</dbReference>
<evidence type="ECO:0000256" key="1">
    <source>
        <dbReference type="ARBA" id="ARBA00022786"/>
    </source>
</evidence>
<comment type="caution">
    <text evidence="2">Lacks conserved residue(s) required for the propagation of feature annotation.</text>
</comment>
<feature type="compositionally biased region" description="Acidic residues" evidence="3">
    <location>
        <begin position="401"/>
        <end position="411"/>
    </location>
</feature>
<dbReference type="Pfam" id="PF00622">
    <property type="entry name" value="SPRY"/>
    <property type="match status" value="1"/>
</dbReference>
<dbReference type="SMART" id="SM00449">
    <property type="entry name" value="SPRY"/>
    <property type="match status" value="1"/>
</dbReference>
<dbReference type="Proteomes" id="UP001190700">
    <property type="component" value="Unassembled WGS sequence"/>
</dbReference>
<dbReference type="InterPro" id="IPR003877">
    <property type="entry name" value="SPRY_dom"/>
</dbReference>
<dbReference type="Gene3D" id="2.60.120.200">
    <property type="match status" value="1"/>
</dbReference>
<feature type="domain" description="B30.2/SPRY" evidence="4">
    <location>
        <begin position="775"/>
        <end position="966"/>
    </location>
</feature>
<dbReference type="Gene3D" id="3.90.1750.10">
    <property type="entry name" value="Hect, E3 ligase catalytic domains"/>
    <property type="match status" value="1"/>
</dbReference>
<feature type="compositionally biased region" description="Low complexity" evidence="3">
    <location>
        <begin position="1220"/>
        <end position="1245"/>
    </location>
</feature>
<dbReference type="Pfam" id="PF00632">
    <property type="entry name" value="HECT"/>
    <property type="match status" value="1"/>
</dbReference>
<feature type="compositionally biased region" description="Gly residues" evidence="3">
    <location>
        <begin position="1246"/>
        <end position="1266"/>
    </location>
</feature>
<proteinExistence type="predicted"/>
<comment type="caution">
    <text evidence="6">The sequence shown here is derived from an EMBL/GenBank/DDBJ whole genome shotgun (WGS) entry which is preliminary data.</text>
</comment>
<evidence type="ECO:0000256" key="2">
    <source>
        <dbReference type="PROSITE-ProRule" id="PRU00104"/>
    </source>
</evidence>
<dbReference type="SUPFAM" id="SSF56204">
    <property type="entry name" value="Hect, E3 ligase catalytic domain"/>
    <property type="match status" value="1"/>
</dbReference>
<dbReference type="Gene3D" id="3.30.2160.10">
    <property type="entry name" value="Hect, E3 ligase catalytic domain"/>
    <property type="match status" value="1"/>
</dbReference>
<dbReference type="InterPro" id="IPR035983">
    <property type="entry name" value="Hect_E3_ubiquitin_ligase"/>
</dbReference>
<keyword evidence="1 2" id="KW-0833">Ubl conjugation pathway</keyword>
<accession>A0AAE0BHG2</accession>
<dbReference type="PROSITE" id="PS50188">
    <property type="entry name" value="B302_SPRY"/>
    <property type="match status" value="1"/>
</dbReference>
<feature type="region of interest" description="Disordered" evidence="3">
    <location>
        <begin position="114"/>
        <end position="133"/>
    </location>
</feature>
<dbReference type="PANTHER" id="PTHR46654">
    <property type="entry name" value="E3 UBIQUITIN-PROTEIN LIGASE HECTD3"/>
    <property type="match status" value="1"/>
</dbReference>
<keyword evidence="7" id="KW-1185">Reference proteome</keyword>
<dbReference type="PROSITE" id="PS50237">
    <property type="entry name" value="HECT"/>
    <property type="match status" value="1"/>
</dbReference>
<evidence type="ECO:0000259" key="4">
    <source>
        <dbReference type="PROSITE" id="PS50188"/>
    </source>
</evidence>
<organism evidence="6 7">
    <name type="scientific">Cymbomonas tetramitiformis</name>
    <dbReference type="NCBI Taxonomy" id="36881"/>
    <lineage>
        <taxon>Eukaryota</taxon>
        <taxon>Viridiplantae</taxon>
        <taxon>Chlorophyta</taxon>
        <taxon>Pyramimonadophyceae</taxon>
        <taxon>Pyramimonadales</taxon>
        <taxon>Pyramimonadaceae</taxon>
        <taxon>Cymbomonas</taxon>
    </lineage>
</organism>
<dbReference type="SUPFAM" id="SSF49899">
    <property type="entry name" value="Concanavalin A-like lectins/glucanases"/>
    <property type="match status" value="2"/>
</dbReference>
<dbReference type="Pfam" id="PF13385">
    <property type="entry name" value="Laminin_G_3"/>
    <property type="match status" value="1"/>
</dbReference>
<evidence type="ECO:0000259" key="5">
    <source>
        <dbReference type="PROSITE" id="PS50237"/>
    </source>
</evidence>
<sequence length="1923" mass="199753">MLVQGVTPLRFGNGMLAGSGVSSWGSASAGAWGSASGGGSISEPIGVAGLDNGAVAMRGAPGPPWGFTPSGIPFAPPLSHDVAPASGAATSSMTRLLGPSGDVMEGEPWAETPREARHGGLRGHGRAGVDGSTAAGEGAAAAAGAGNAPQQVVQVGRVVQVDAQAGCVVALVADTENGQAREVELPIALAAAGAAAAREAVGGAHELGHGRGNDAAGCEAQSPHEAAAIDAAQRSLLALIATWPDGVSHTRLVAAAASAHARSEGEQSQPAAAAAAVAWLLRLLAQQALPVPGVPAVLRGEEGSSAGGGGLGCAKLAGLPEALQSLLGPAAAQVTARGKEKMGEGLAAGSRCSDLESELAGMCIVSLTAAARQRTPPGSLVIESRHPLGGDPKEAGKGENEGEEGEAEETVDEHGDRVGRVRVVHVPGARALQVVCDARCDTEPGVQLCSFYWGEGCAPADHAVCFSGRGPARFRSFLVPGCRLFFRFEGSAPLGSATRPPFPRWGYRFAIVPLGLPPALHPAPTLAPHAPPLQLGLWLADYLLGPAAPLGVRRRALQPVGSALAVLAATPHAAVPSKAAMFRRLTRLFRHLQLCRPSAAEQLEPTPAGSSEAAFRAEGFPNGPHGAEKLFPPDIAEEMLQQLGVLMGPLRALLARQYRQPRVAGAAGWEPRVAGAAGWEPRVAGAAGGRPTKRTLRVYWEGVVEWQERDERAPFSAFLQSLAELCIVAAPEAAAVGSAAAWRSPLLAHSSSGGGELGALEGKGCSVPSAAESESSAEPAVAVEAAEGKWREGPASVKLTVLGPGLDLVADGLLAHNASGSCQSVRADSAVRGGSWYYEVALRSGGLVQIGWCTPQFRPSPAEGSGVGDDERSWAYDGYRRRFWHGEFERYGATWHEGDVVGVAVKLEPQGRAGTGTLASFRYFLNGRDLGEAASRVRIPSPGTIHPAASLASGERCRFNFGQEPFRHPPPREYTPLHAAPSSEGTAAAGAWFRDAVEVLTGLQALRHGAVPASLVGVALRVEMLCNRRQWVVPGRLELDSGQVQSPFPLEHAAGDFSISLWLRVSEPPTGAWRTLLFKGMDKEHTRTPAAFLAPDSMRVALCVSTVDYWNDCLRSQSELPVGQWVHLALVRSDRCSRIYLNGVLDADRMSDGPTLLNHYPLYVGRTPPGVKKQANDYAGVTGTVQGICFHARALASSEVYGMASDLATQPQEPAPAPAPDSNSAGSSSTTSDNRSSLSTGRAPAAGGGPGKEASDGGDGGAGVSGGAVVASPQAVEDSTGKGAHAEGSGTAGCSDDLSIEDRGSGSAGSSGTYRESARSLPGPRSALEMSQTLAGLDTDEVAKEAAQERWSVEEDAALLAFAATLSEGGSSQLSKLSAAEVAASALKNEHAGTLPPRLAAAERPWLSIATRFAALKCISARLGSCLPLLDFTAFADSDVGCSSSSGRGETTQTAAEQSIAGVVCSMRERIFLDTKLALWDHLMGCTRSIEDRPTLRLNRLRQASLMDGGGSASAGSGKAPAEAEEPAGKGGNESGASGRRNGAGGRKRGGVEVRHTMFGQAWKQLKAIPPSRLRLGDRCWSVTLEGEGAEDCGGPYRESLSQMCAELQTEGGPLQLLLPCPNASNRVGTNQDKWVPNPSASSAAELSMLHFLGHLFGIALRTKDVLDLNLPGVVWRPLVGLPLRREDLAEIDATASRTLAMLRNIQREGVTEDNFAQFFVLTFTTSSLDGRTVEVVEGGANKVVTWHNRGEYCDAVEAFRLREVEPQVAAIRAGLAEVVPQEYLRLFTAAELEVRVCGNPVVDIAALRQNAVYSGVSAERPLPGPAGSAWAAGDLKVAGAGVEPGDMSQSVCWILSAPTWGHGAARQKVLHCGFQSSEGARWELLAEAWRLGVGSSSSKDGCKQALTGWPQWAARPLADALG</sequence>
<dbReference type="PANTHER" id="PTHR46654:SF1">
    <property type="entry name" value="E3 UBIQUITIN-PROTEIN LIGASE HECTD3"/>
    <property type="match status" value="1"/>
</dbReference>
<gene>
    <name evidence="6" type="ORF">CYMTET_53159</name>
</gene>